<keyword evidence="1" id="KW-0472">Membrane</keyword>
<protein>
    <recommendedName>
        <fullName evidence="2">DUF6535 domain-containing protein</fullName>
    </recommendedName>
</protein>
<dbReference type="Pfam" id="PF20153">
    <property type="entry name" value="DUF6535"/>
    <property type="match status" value="1"/>
</dbReference>
<feature type="transmembrane region" description="Helical" evidence="1">
    <location>
        <begin position="173"/>
        <end position="200"/>
    </location>
</feature>
<reference evidence="3 4" key="1">
    <citation type="journal article" date="2019" name="Nat. Ecol. Evol.">
        <title>Megaphylogeny resolves global patterns of mushroom evolution.</title>
        <authorList>
            <person name="Varga T."/>
            <person name="Krizsan K."/>
            <person name="Foldi C."/>
            <person name="Dima B."/>
            <person name="Sanchez-Garcia M."/>
            <person name="Sanchez-Ramirez S."/>
            <person name="Szollosi G.J."/>
            <person name="Szarkandi J.G."/>
            <person name="Papp V."/>
            <person name="Albert L."/>
            <person name="Andreopoulos W."/>
            <person name="Angelini C."/>
            <person name="Antonin V."/>
            <person name="Barry K.W."/>
            <person name="Bougher N.L."/>
            <person name="Buchanan P."/>
            <person name="Buyck B."/>
            <person name="Bense V."/>
            <person name="Catcheside P."/>
            <person name="Chovatia M."/>
            <person name="Cooper J."/>
            <person name="Damon W."/>
            <person name="Desjardin D."/>
            <person name="Finy P."/>
            <person name="Geml J."/>
            <person name="Haridas S."/>
            <person name="Hughes K."/>
            <person name="Justo A."/>
            <person name="Karasinski D."/>
            <person name="Kautmanova I."/>
            <person name="Kiss B."/>
            <person name="Kocsube S."/>
            <person name="Kotiranta H."/>
            <person name="LaButti K.M."/>
            <person name="Lechner B.E."/>
            <person name="Liimatainen K."/>
            <person name="Lipzen A."/>
            <person name="Lukacs Z."/>
            <person name="Mihaltcheva S."/>
            <person name="Morgado L.N."/>
            <person name="Niskanen T."/>
            <person name="Noordeloos M.E."/>
            <person name="Ohm R.A."/>
            <person name="Ortiz-Santana B."/>
            <person name="Ovrebo C."/>
            <person name="Racz N."/>
            <person name="Riley R."/>
            <person name="Savchenko A."/>
            <person name="Shiryaev A."/>
            <person name="Soop K."/>
            <person name="Spirin V."/>
            <person name="Szebenyi C."/>
            <person name="Tomsovsky M."/>
            <person name="Tulloss R.E."/>
            <person name="Uehling J."/>
            <person name="Grigoriev I.V."/>
            <person name="Vagvolgyi C."/>
            <person name="Papp T."/>
            <person name="Martin F.M."/>
            <person name="Miettinen O."/>
            <person name="Hibbett D.S."/>
            <person name="Nagy L.G."/>
        </authorList>
    </citation>
    <scope>NUCLEOTIDE SEQUENCE [LARGE SCALE GENOMIC DNA]</scope>
    <source>
        <strain evidence="3 4">CBS 309.79</strain>
    </source>
</reference>
<dbReference type="AlphaFoldDB" id="A0A5C3QD26"/>
<feature type="transmembrane region" description="Helical" evidence="1">
    <location>
        <begin position="119"/>
        <end position="141"/>
    </location>
</feature>
<dbReference type="InterPro" id="IPR045338">
    <property type="entry name" value="DUF6535"/>
</dbReference>
<dbReference type="OrthoDB" id="3235960at2759"/>
<feature type="non-terminal residue" evidence="3">
    <location>
        <position position="201"/>
    </location>
</feature>
<proteinExistence type="predicted"/>
<dbReference type="Proteomes" id="UP000305067">
    <property type="component" value="Unassembled WGS sequence"/>
</dbReference>
<keyword evidence="4" id="KW-1185">Reference proteome</keyword>
<organism evidence="3 4">
    <name type="scientific">Pterulicium gracile</name>
    <dbReference type="NCBI Taxonomy" id="1884261"/>
    <lineage>
        <taxon>Eukaryota</taxon>
        <taxon>Fungi</taxon>
        <taxon>Dikarya</taxon>
        <taxon>Basidiomycota</taxon>
        <taxon>Agaricomycotina</taxon>
        <taxon>Agaricomycetes</taxon>
        <taxon>Agaricomycetidae</taxon>
        <taxon>Agaricales</taxon>
        <taxon>Pleurotineae</taxon>
        <taxon>Pterulaceae</taxon>
        <taxon>Pterulicium</taxon>
    </lineage>
</organism>
<keyword evidence="1" id="KW-1133">Transmembrane helix</keyword>
<evidence type="ECO:0000313" key="4">
    <source>
        <dbReference type="Proteomes" id="UP000305067"/>
    </source>
</evidence>
<evidence type="ECO:0000313" key="3">
    <source>
        <dbReference type="EMBL" id="TFK98320.1"/>
    </source>
</evidence>
<sequence>DYEQKYPQDAEGKGMDPNARVWRVYLDESGQFDLDMVEGIKDTVDVMLVSAGLFSAIVSTLVGQAYIGLQQDFTKVTVSVLLELVEIQRAIATQGPVESIPRSTLNLDSPSTASVNDRWVCGMWFTSLAISVSTALIAVLVKQWIQAYVAPTFGTPQAQTRVRHFRYMGIEEWHVPLIVGLLPTLLHLSLFLFLVGLVVLL</sequence>
<gene>
    <name evidence="3" type="ORF">BDV98DRAFT_484175</name>
</gene>
<feature type="transmembrane region" description="Helical" evidence="1">
    <location>
        <begin position="46"/>
        <end position="69"/>
    </location>
</feature>
<accession>A0A5C3QD26</accession>
<evidence type="ECO:0000256" key="1">
    <source>
        <dbReference type="SAM" id="Phobius"/>
    </source>
</evidence>
<name>A0A5C3QD26_9AGAR</name>
<dbReference type="EMBL" id="ML178840">
    <property type="protein sequence ID" value="TFK98320.1"/>
    <property type="molecule type" value="Genomic_DNA"/>
</dbReference>
<feature type="non-terminal residue" evidence="3">
    <location>
        <position position="1"/>
    </location>
</feature>
<feature type="domain" description="DUF6535" evidence="2">
    <location>
        <begin position="22"/>
        <end position="201"/>
    </location>
</feature>
<evidence type="ECO:0000259" key="2">
    <source>
        <dbReference type="Pfam" id="PF20153"/>
    </source>
</evidence>
<keyword evidence="1" id="KW-0812">Transmembrane</keyword>